<evidence type="ECO:0000256" key="1">
    <source>
        <dbReference type="ARBA" id="ARBA00004496"/>
    </source>
</evidence>
<dbReference type="PIRSF" id="PIRSF000105">
    <property type="entry name" value="HCDH"/>
    <property type="match status" value="1"/>
</dbReference>
<dbReference type="GO" id="GO:0006631">
    <property type="term" value="P:fatty acid metabolic process"/>
    <property type="evidence" value="ECO:0007669"/>
    <property type="project" value="InterPro"/>
</dbReference>
<comment type="similarity">
    <text evidence="2">Belongs to the 3-hydroxyacyl-CoA dehydrogenase family.</text>
</comment>
<gene>
    <name evidence="13" type="ORF">IV01_25310</name>
</gene>
<dbReference type="InterPro" id="IPR022694">
    <property type="entry name" value="3-OHacyl-CoA_DH"/>
</dbReference>
<dbReference type="GO" id="GO:0005737">
    <property type="term" value="C:cytoplasm"/>
    <property type="evidence" value="ECO:0007669"/>
    <property type="project" value="UniProtKB-SubCell"/>
</dbReference>
<keyword evidence="7" id="KW-0520">NAD</keyword>
<dbReference type="GO" id="GO:0070403">
    <property type="term" value="F:NAD+ binding"/>
    <property type="evidence" value="ECO:0007669"/>
    <property type="project" value="InterPro"/>
</dbReference>
<keyword evidence="4" id="KW-0963">Cytoplasm</keyword>
<organism evidence="13 14">
    <name type="scientific">Pseudomonas syringae</name>
    <dbReference type="NCBI Taxonomy" id="317"/>
    <lineage>
        <taxon>Bacteria</taxon>
        <taxon>Pseudomonadati</taxon>
        <taxon>Pseudomonadota</taxon>
        <taxon>Gammaproteobacteria</taxon>
        <taxon>Pseudomonadales</taxon>
        <taxon>Pseudomonadaceae</taxon>
        <taxon>Pseudomonas</taxon>
    </lineage>
</organism>
<keyword evidence="6 13" id="KW-0560">Oxidoreductase</keyword>
<dbReference type="PATRIC" id="fig|317.175.peg.5274"/>
<protein>
    <recommendedName>
        <fullName evidence="9">L-gulonate 3-dehydrogenase</fullName>
        <ecNumber evidence="8">1.1.1.45</ecNumber>
    </recommendedName>
    <alternativeName>
        <fullName evidence="9">L-gulonate 3-dehydrogenase</fullName>
    </alternativeName>
</protein>
<dbReference type="Proteomes" id="UP000028631">
    <property type="component" value="Unassembled WGS sequence"/>
</dbReference>
<evidence type="ECO:0000256" key="3">
    <source>
        <dbReference type="ARBA" id="ARBA00011738"/>
    </source>
</evidence>
<dbReference type="Pfam" id="PF00725">
    <property type="entry name" value="3HCDH"/>
    <property type="match status" value="1"/>
</dbReference>
<sequence length="327" mass="35910">MNHSRVCIVGAGRMGEGMATAFIFAGMDVTLIDFKAREQDAAQVYFDQARANVQAELQILVSLGNIAPEQVEQALTHLRICGRDAALADLGRSDWVFEAVPEVMEAKSQCFSWLSEHCSRQTVIASTTSTFLVTELAQLVECPQRFVNAHWLNPALLMPLVEVSCSAETDDGVLARLMQLLRDIGKVPVKCGPTAGYIVPRIQALAMNEAARMVEEGVASAEDIDTAIRVGFGLRFSVLGLLEFIDWGGGDILLYASRYLAGAIDPRFTAPQVISDNMAQRRSGLRDRQGFYDYAAVDIPAYRLQRLRELSSRLELMGLMPGFGCAR</sequence>
<evidence type="ECO:0000256" key="7">
    <source>
        <dbReference type="ARBA" id="ARBA00023027"/>
    </source>
</evidence>
<name>A0A085V5C7_PSESX</name>
<feature type="domain" description="3-hydroxyacyl-CoA dehydrogenase NAD binding" evidence="12">
    <location>
        <begin position="6"/>
        <end position="191"/>
    </location>
</feature>
<comment type="caution">
    <text evidence="13">The sequence shown here is derived from an EMBL/GenBank/DDBJ whole genome shotgun (WGS) entry which is preliminary data.</text>
</comment>
<dbReference type="InterPro" id="IPR036291">
    <property type="entry name" value="NAD(P)-bd_dom_sf"/>
</dbReference>
<evidence type="ECO:0000259" key="12">
    <source>
        <dbReference type="Pfam" id="PF02737"/>
    </source>
</evidence>
<keyword evidence="14" id="KW-1185">Reference proteome</keyword>
<dbReference type="RefSeq" id="WP_032631778.1">
    <property type="nucleotide sequence ID" value="NZ_JPQU01000100.1"/>
</dbReference>
<dbReference type="SUPFAM" id="SSF51735">
    <property type="entry name" value="NAD(P)-binding Rossmann-fold domains"/>
    <property type="match status" value="1"/>
</dbReference>
<proteinExistence type="inferred from homology"/>
<dbReference type="Gene3D" id="1.10.1040.10">
    <property type="entry name" value="N-(1-d-carboxylethyl)-l-norvaline Dehydrogenase, domain 2"/>
    <property type="match status" value="1"/>
</dbReference>
<dbReference type="PANTHER" id="PTHR48075">
    <property type="entry name" value="3-HYDROXYACYL-COA DEHYDROGENASE FAMILY PROTEIN"/>
    <property type="match status" value="1"/>
</dbReference>
<evidence type="ECO:0000259" key="11">
    <source>
        <dbReference type="Pfam" id="PF00725"/>
    </source>
</evidence>
<feature type="site" description="Important for catalytic activity" evidence="10">
    <location>
        <position position="150"/>
    </location>
</feature>
<dbReference type="PANTHER" id="PTHR48075:SF1">
    <property type="entry name" value="LAMBDA-CRYSTALLIN HOMOLOG"/>
    <property type="match status" value="1"/>
</dbReference>
<evidence type="ECO:0000256" key="5">
    <source>
        <dbReference type="ARBA" id="ARBA00022553"/>
    </source>
</evidence>
<dbReference type="InterPro" id="IPR006176">
    <property type="entry name" value="3-OHacyl-CoA_DH_NAD-bd"/>
</dbReference>
<comment type="subunit">
    <text evidence="3">Homodimer.</text>
</comment>
<evidence type="ECO:0000256" key="9">
    <source>
        <dbReference type="ARBA" id="ARBA00042709"/>
    </source>
</evidence>
<keyword evidence="5" id="KW-0597">Phosphoprotein</keyword>
<evidence type="ECO:0000256" key="10">
    <source>
        <dbReference type="PIRSR" id="PIRSR000105-1"/>
    </source>
</evidence>
<dbReference type="InterPro" id="IPR006108">
    <property type="entry name" value="3HC_DH_C"/>
</dbReference>
<dbReference type="InterPro" id="IPR013328">
    <property type="entry name" value="6PGD_dom2"/>
</dbReference>
<evidence type="ECO:0000256" key="8">
    <source>
        <dbReference type="ARBA" id="ARBA00038962"/>
    </source>
</evidence>
<evidence type="ECO:0000313" key="14">
    <source>
        <dbReference type="Proteomes" id="UP000028631"/>
    </source>
</evidence>
<reference evidence="13 14" key="1">
    <citation type="submission" date="2014-07" db="EMBL/GenBank/DDBJ databases">
        <title>Draft Genome Sequences of Environmental Pseudomonas syringae strains.</title>
        <authorList>
            <person name="Baltrus D.A."/>
            <person name="Berge O."/>
            <person name="Morris C."/>
        </authorList>
    </citation>
    <scope>NUCLEOTIDE SEQUENCE [LARGE SCALE GENOMIC DNA]</scope>
    <source>
        <strain evidence="13 14">GAW0119</strain>
    </source>
</reference>
<accession>A0A085V5C7</accession>
<dbReference type="EC" id="1.1.1.45" evidence="8"/>
<comment type="subcellular location">
    <subcellularLocation>
        <location evidence="1">Cytoplasm</location>
    </subcellularLocation>
</comment>
<dbReference type="AlphaFoldDB" id="A0A085V5C7"/>
<dbReference type="OrthoDB" id="5389341at2"/>
<dbReference type="SUPFAM" id="SSF48179">
    <property type="entry name" value="6-phosphogluconate dehydrogenase C-terminal domain-like"/>
    <property type="match status" value="1"/>
</dbReference>
<evidence type="ECO:0000313" key="13">
    <source>
        <dbReference type="EMBL" id="KFE50640.1"/>
    </source>
</evidence>
<evidence type="ECO:0000256" key="2">
    <source>
        <dbReference type="ARBA" id="ARBA00009463"/>
    </source>
</evidence>
<dbReference type="Pfam" id="PF02737">
    <property type="entry name" value="3HCDH_N"/>
    <property type="match status" value="1"/>
</dbReference>
<dbReference type="EMBL" id="JPQU01000100">
    <property type="protein sequence ID" value="KFE50640.1"/>
    <property type="molecule type" value="Genomic_DNA"/>
</dbReference>
<dbReference type="InterPro" id="IPR008927">
    <property type="entry name" value="6-PGluconate_DH-like_C_sf"/>
</dbReference>
<dbReference type="Gene3D" id="3.40.50.720">
    <property type="entry name" value="NAD(P)-binding Rossmann-like Domain"/>
    <property type="match status" value="1"/>
</dbReference>
<dbReference type="GO" id="GO:0050104">
    <property type="term" value="F:L-gulonate 3-dehydrogenase activity"/>
    <property type="evidence" value="ECO:0007669"/>
    <property type="project" value="UniProtKB-EC"/>
</dbReference>
<evidence type="ECO:0000256" key="6">
    <source>
        <dbReference type="ARBA" id="ARBA00023002"/>
    </source>
</evidence>
<feature type="domain" description="3-hydroxyacyl-CoA dehydrogenase C-terminal" evidence="11">
    <location>
        <begin position="196"/>
        <end position="294"/>
    </location>
</feature>
<dbReference type="NCBIfam" id="NF006125">
    <property type="entry name" value="PRK08269.1"/>
    <property type="match status" value="1"/>
</dbReference>
<evidence type="ECO:0000256" key="4">
    <source>
        <dbReference type="ARBA" id="ARBA00022490"/>
    </source>
</evidence>